<dbReference type="EMBL" id="CP003989">
    <property type="protein sequence ID" value="AGA32807.1"/>
    <property type="molecule type" value="Genomic_DNA"/>
</dbReference>
<dbReference type="GO" id="GO:0003677">
    <property type="term" value="F:DNA binding"/>
    <property type="evidence" value="ECO:0007669"/>
    <property type="project" value="UniProtKB-UniRule"/>
</dbReference>
<dbReference type="STRING" id="1255043.TVNIR_1130"/>
<accession>L0DUX2</accession>
<dbReference type="KEGG" id="tni:TVNIR_1130"/>
<dbReference type="HOGENOM" id="CLU_1785293_0_0_6"/>
<dbReference type="GO" id="GO:0015074">
    <property type="term" value="P:DNA integration"/>
    <property type="evidence" value="ECO:0007669"/>
    <property type="project" value="UniProtKB-KW"/>
</dbReference>
<dbReference type="InterPro" id="IPR010998">
    <property type="entry name" value="Integrase_recombinase_N"/>
</dbReference>
<reference evidence="5" key="1">
    <citation type="submission" date="2015-12" db="EMBL/GenBank/DDBJ databases">
        <authorList>
            <person name="Tikhonova T.V."/>
            <person name="Pavlov A.R."/>
            <person name="Beletsky A.V."/>
            <person name="Mardanov A.V."/>
            <person name="Sorokin D.Y."/>
            <person name="Ravin N.V."/>
            <person name="Popov V.O."/>
        </authorList>
    </citation>
    <scope>NUCLEOTIDE SEQUENCE</scope>
    <source>
        <strain evidence="5">DSM 14787</strain>
    </source>
</reference>
<keyword evidence="2 3" id="KW-0238">DNA-binding</keyword>
<dbReference type="eggNOG" id="COG4974">
    <property type="taxonomic scope" value="Bacteria"/>
</dbReference>
<keyword evidence="1" id="KW-0229">DNA integration</keyword>
<dbReference type="Pfam" id="PF13495">
    <property type="entry name" value="Phage_int_SAM_4"/>
    <property type="match status" value="1"/>
</dbReference>
<dbReference type="InterPro" id="IPR044068">
    <property type="entry name" value="CB"/>
</dbReference>
<evidence type="ECO:0000313" key="5">
    <source>
        <dbReference type="EMBL" id="AGA32807.1"/>
    </source>
</evidence>
<keyword evidence="6" id="KW-1185">Reference proteome</keyword>
<dbReference type="PROSITE" id="PS51900">
    <property type="entry name" value="CB"/>
    <property type="match status" value="1"/>
</dbReference>
<evidence type="ECO:0000256" key="1">
    <source>
        <dbReference type="ARBA" id="ARBA00022908"/>
    </source>
</evidence>
<dbReference type="InterPro" id="IPR004107">
    <property type="entry name" value="Integrase_SAM-like_N"/>
</dbReference>
<protein>
    <submittedName>
        <fullName evidence="5">Integron integrase IntIPac</fullName>
    </submittedName>
</protein>
<dbReference type="OrthoDB" id="9801717at2"/>
<evidence type="ECO:0000256" key="3">
    <source>
        <dbReference type="PROSITE-ProRule" id="PRU01248"/>
    </source>
</evidence>
<dbReference type="SUPFAM" id="SSF56349">
    <property type="entry name" value="DNA breaking-rejoining enzymes"/>
    <property type="match status" value="1"/>
</dbReference>
<feature type="domain" description="Core-binding (CB)" evidence="4">
    <location>
        <begin position="4"/>
        <end position="87"/>
    </location>
</feature>
<evidence type="ECO:0000256" key="2">
    <source>
        <dbReference type="ARBA" id="ARBA00023125"/>
    </source>
</evidence>
<dbReference type="Gene3D" id="1.10.150.130">
    <property type="match status" value="1"/>
</dbReference>
<dbReference type="PATRIC" id="fig|1255043.3.peg.1140"/>
<dbReference type="Proteomes" id="UP000010809">
    <property type="component" value="Chromosome"/>
</dbReference>
<sequence length="163" mass="18243">METPRLPRLLDQVRERCRVKHYSLRTEHAYVHWIRRFIVFHGKRHPREMGAPEVEAFLSHLAVHENVAPSTQNQALAAILFLYREVLGTDLPWLDGVTRAKKPPRVPVVLTREEVRALLARLDGVHWLLASLDVRVGVAADGGFASAGQGRGPGTARDHGARG</sequence>
<name>L0DUX2_THIND</name>
<proteinExistence type="predicted"/>
<dbReference type="AlphaFoldDB" id="L0DUX2"/>
<dbReference type="InterPro" id="IPR011010">
    <property type="entry name" value="DNA_brk_join_enz"/>
</dbReference>
<evidence type="ECO:0000259" key="4">
    <source>
        <dbReference type="PROSITE" id="PS51900"/>
    </source>
</evidence>
<organism evidence="5 6">
    <name type="scientific">Thioalkalivibrio nitratireducens (strain DSM 14787 / UNIQEM 213 / ALEN2)</name>
    <dbReference type="NCBI Taxonomy" id="1255043"/>
    <lineage>
        <taxon>Bacteria</taxon>
        <taxon>Pseudomonadati</taxon>
        <taxon>Pseudomonadota</taxon>
        <taxon>Gammaproteobacteria</taxon>
        <taxon>Chromatiales</taxon>
        <taxon>Ectothiorhodospiraceae</taxon>
        <taxon>Thioalkalivibrio</taxon>
    </lineage>
</organism>
<gene>
    <name evidence="5" type="ordered locus">TVNIR_1130</name>
</gene>
<evidence type="ECO:0000313" key="6">
    <source>
        <dbReference type="Proteomes" id="UP000010809"/>
    </source>
</evidence>